<protein>
    <submittedName>
        <fullName evidence="1">AlNc14C468G11820 protein</fullName>
    </submittedName>
</protein>
<evidence type="ECO:0000313" key="1">
    <source>
        <dbReference type="EMBL" id="CCA27164.1"/>
    </source>
</evidence>
<dbReference type="AlphaFoldDB" id="F0X082"/>
<proteinExistence type="predicted"/>
<reference evidence="1" key="1">
    <citation type="journal article" date="2011" name="PLoS Biol.">
        <title>Gene gain and loss during evolution of obligate parasitism in the white rust pathogen of Arabidopsis thaliana.</title>
        <authorList>
            <person name="Kemen E."/>
            <person name="Gardiner A."/>
            <person name="Schultz-Larsen T."/>
            <person name="Kemen A.C."/>
            <person name="Balmuth A.L."/>
            <person name="Robert-Seilaniantz A."/>
            <person name="Bailey K."/>
            <person name="Holub E."/>
            <person name="Studholme D.J."/>
            <person name="Maclean D."/>
            <person name="Jones J.D."/>
        </authorList>
    </citation>
    <scope>NUCLEOTIDE SEQUENCE</scope>
</reference>
<gene>
    <name evidence="1" type="primary">AlNc14C468G11820</name>
    <name evidence="1" type="ORF">ALNC14_133080</name>
</gene>
<sequence length="200" mass="22634">MSIETESVISTNPLNPRWLLPSVQAPDTVFSPPVVPYIEGLDLQRQKAPSDKKHTFRASNEIETQIFQAMCEYGMKECLDALSALHSDADNRLHGATDQTRNRVWQCLSTLLDCRKDGNERDYAKAHWDASGVLDQRSEMSQGGPVLDQEWTKQKYGKEIFDGERLRNSFLKSYEADQLGFEGRSPLIDGAVAAILRRLF</sequence>
<organism evidence="1">
    <name type="scientific">Albugo laibachii Nc14</name>
    <dbReference type="NCBI Taxonomy" id="890382"/>
    <lineage>
        <taxon>Eukaryota</taxon>
        <taxon>Sar</taxon>
        <taxon>Stramenopiles</taxon>
        <taxon>Oomycota</taxon>
        <taxon>Peronosporomycetes</taxon>
        <taxon>Albuginales</taxon>
        <taxon>Albuginaceae</taxon>
        <taxon>Albugo</taxon>
    </lineage>
</organism>
<dbReference type="HOGENOM" id="CLU_1368399_0_0_1"/>
<dbReference type="EMBL" id="FR824510">
    <property type="protein sequence ID" value="CCA27164.1"/>
    <property type="molecule type" value="Genomic_DNA"/>
</dbReference>
<accession>F0X082</accession>
<reference evidence="1" key="2">
    <citation type="submission" date="2011-02" db="EMBL/GenBank/DDBJ databases">
        <authorList>
            <person name="MacLean D."/>
        </authorList>
    </citation>
    <scope>NUCLEOTIDE SEQUENCE</scope>
</reference>
<name>F0X082_9STRA</name>